<dbReference type="HOGENOM" id="CLU_022883_1_0_1"/>
<dbReference type="EMBL" id="KN847040">
    <property type="protein sequence ID" value="KIW35275.1"/>
    <property type="molecule type" value="Genomic_DNA"/>
</dbReference>
<feature type="transmembrane region" description="Helical" evidence="1">
    <location>
        <begin position="366"/>
        <end position="392"/>
    </location>
</feature>
<organism evidence="2 3">
    <name type="scientific">Cladophialophora immunda</name>
    <dbReference type="NCBI Taxonomy" id="569365"/>
    <lineage>
        <taxon>Eukaryota</taxon>
        <taxon>Fungi</taxon>
        <taxon>Dikarya</taxon>
        <taxon>Ascomycota</taxon>
        <taxon>Pezizomycotina</taxon>
        <taxon>Eurotiomycetes</taxon>
        <taxon>Chaetothyriomycetidae</taxon>
        <taxon>Chaetothyriales</taxon>
        <taxon>Herpotrichiellaceae</taxon>
        <taxon>Cladophialophora</taxon>
    </lineage>
</organism>
<dbReference type="VEuPathDB" id="FungiDB:PV07_01979"/>
<dbReference type="GeneID" id="27341173"/>
<protein>
    <submittedName>
        <fullName evidence="2">Uncharacterized protein</fullName>
    </submittedName>
</protein>
<accession>A0A0D2CZ80</accession>
<feature type="transmembrane region" description="Helical" evidence="1">
    <location>
        <begin position="187"/>
        <end position="207"/>
    </location>
</feature>
<keyword evidence="1" id="KW-1133">Transmembrane helix</keyword>
<dbReference type="RefSeq" id="XP_016255491.1">
    <property type="nucleotide sequence ID" value="XM_016388563.1"/>
</dbReference>
<dbReference type="AlphaFoldDB" id="A0A0D2CZ80"/>
<dbReference type="Proteomes" id="UP000054466">
    <property type="component" value="Unassembled WGS sequence"/>
</dbReference>
<feature type="transmembrane region" description="Helical" evidence="1">
    <location>
        <begin position="336"/>
        <end position="359"/>
    </location>
</feature>
<evidence type="ECO:0000313" key="3">
    <source>
        <dbReference type="Proteomes" id="UP000054466"/>
    </source>
</evidence>
<dbReference type="PANTHER" id="PTHR35043">
    <property type="entry name" value="TRANSCRIPTION FACTOR DOMAIN-CONTAINING PROTEIN"/>
    <property type="match status" value="1"/>
</dbReference>
<keyword evidence="3" id="KW-1185">Reference proteome</keyword>
<name>A0A0D2CZ80_9EURO</name>
<keyword evidence="1" id="KW-0812">Transmembrane</keyword>
<dbReference type="PANTHER" id="PTHR35043:SF8">
    <property type="entry name" value="DUF4220 DOMAIN-CONTAINING PROTEIN"/>
    <property type="match status" value="1"/>
</dbReference>
<gene>
    <name evidence="2" type="ORF">PV07_01979</name>
</gene>
<evidence type="ECO:0000256" key="1">
    <source>
        <dbReference type="SAM" id="Phobius"/>
    </source>
</evidence>
<evidence type="ECO:0000313" key="2">
    <source>
        <dbReference type="EMBL" id="KIW35275.1"/>
    </source>
</evidence>
<reference evidence="2 3" key="1">
    <citation type="submission" date="2015-01" db="EMBL/GenBank/DDBJ databases">
        <title>The Genome Sequence of Cladophialophora immunda CBS83496.</title>
        <authorList>
            <consortium name="The Broad Institute Genomics Platform"/>
            <person name="Cuomo C."/>
            <person name="de Hoog S."/>
            <person name="Gorbushina A."/>
            <person name="Stielow B."/>
            <person name="Teixiera M."/>
            <person name="Abouelleil A."/>
            <person name="Chapman S.B."/>
            <person name="Priest M."/>
            <person name="Young S.K."/>
            <person name="Wortman J."/>
            <person name="Nusbaum C."/>
            <person name="Birren B."/>
        </authorList>
    </citation>
    <scope>NUCLEOTIDE SEQUENCE [LARGE SCALE GENOMIC DNA]</scope>
    <source>
        <strain evidence="2 3">CBS 83496</strain>
    </source>
</reference>
<proteinExistence type="predicted"/>
<dbReference type="OrthoDB" id="9451547at2759"/>
<sequence>MLPPRAKDLVRGWVSAPNVRGTSDILYGSLATTWLCTWTCLCLNIPPQESRRGWRSLFYKFRWQLFTIFFPEVLVATAMEQWLSAHQSVKVFHRLGHPEWTTRHGFYADMGGILIAPRDYPAFPVDSQQLAYLIEHKSLVLPEIPALEIQALNKADGLARLVTLIQMTWFCISFIARGATGLGYSTLEVTTLAFIICTLHTFSFWFYKPLDPQSQRVVPIDANINQLCERPISDTGSKTNPAVTVTANTATTALIASTTLIASTAAAPAVTSACAEPYSRTPLDFVKPAPDPKSLTIPFWYGFSVVFFYNQRAKQRPAQTMPNSITLPPGGLTMGVTLYTMMFQLMYHGLHLGFAWLAAFPSRTEFYLWLVSSGTDFVLILLYCFAAPIGAYNTRLLGRYFFKHEATSIPELANMLPPWVKVLMHGPFVIVYMAARAIVLAESLASLRALPASVYQDINWPNFLPHV</sequence>
<keyword evidence="1" id="KW-0472">Membrane</keyword>